<feature type="compositionally biased region" description="Polar residues" evidence="1">
    <location>
        <begin position="120"/>
        <end position="141"/>
    </location>
</feature>
<dbReference type="EMBL" id="JAQOWY010000201">
    <property type="protein sequence ID" value="KAK1847493.1"/>
    <property type="molecule type" value="Genomic_DNA"/>
</dbReference>
<feature type="region of interest" description="Disordered" evidence="1">
    <location>
        <begin position="117"/>
        <end position="153"/>
    </location>
</feature>
<protein>
    <submittedName>
        <fullName evidence="2">Uncharacterized protein</fullName>
    </submittedName>
</protein>
<organism evidence="2 3">
    <name type="scientific">Colletotrichum chrysophilum</name>
    <dbReference type="NCBI Taxonomy" id="1836956"/>
    <lineage>
        <taxon>Eukaryota</taxon>
        <taxon>Fungi</taxon>
        <taxon>Dikarya</taxon>
        <taxon>Ascomycota</taxon>
        <taxon>Pezizomycotina</taxon>
        <taxon>Sordariomycetes</taxon>
        <taxon>Hypocreomycetidae</taxon>
        <taxon>Glomerellales</taxon>
        <taxon>Glomerellaceae</taxon>
        <taxon>Colletotrichum</taxon>
        <taxon>Colletotrichum gloeosporioides species complex</taxon>
    </lineage>
</organism>
<reference evidence="2" key="1">
    <citation type="submission" date="2023-01" db="EMBL/GenBank/DDBJ databases">
        <title>Colletotrichum chrysophilum M932 genome sequence.</title>
        <authorList>
            <person name="Baroncelli R."/>
        </authorList>
    </citation>
    <scope>NUCLEOTIDE SEQUENCE</scope>
    <source>
        <strain evidence="2">M932</strain>
    </source>
</reference>
<keyword evidence="3" id="KW-1185">Reference proteome</keyword>
<comment type="caution">
    <text evidence="2">The sequence shown here is derived from an EMBL/GenBank/DDBJ whole genome shotgun (WGS) entry which is preliminary data.</text>
</comment>
<dbReference type="AlphaFoldDB" id="A0AAD9AFZ4"/>
<feature type="compositionally biased region" description="Basic and acidic residues" evidence="1">
    <location>
        <begin position="25"/>
        <end position="46"/>
    </location>
</feature>
<accession>A0AAD9AFZ4</accession>
<sequence>MERERKTRLEANNCPWKQHDKKKEKKSEDEKGLGRLTDKTGRHTDTTVDNGPAAGLAALALVTHGLHCPQHNSQLPNLQWMEPGSEVLSGNQHPATYRTTGQFHPLHRISMTVPFLGRPSLSNTASPTLPTSQEGPASSRDSNPRRNPPAAGPSGNLARLACLVLLIPQPPHRVLSLEGHGSCISQATPENPCPQARRFLRLGTFDLASGNLLRSYCISILTLAAPYAIFSTPSHMLQAKTRKQHRGKQRWGADAEASSEKIPWNNCHTDLNFHNAQKKK</sequence>
<name>A0AAD9AFZ4_9PEZI</name>
<evidence type="ECO:0000313" key="2">
    <source>
        <dbReference type="EMBL" id="KAK1847493.1"/>
    </source>
</evidence>
<feature type="region of interest" description="Disordered" evidence="1">
    <location>
        <begin position="1"/>
        <end position="49"/>
    </location>
</feature>
<evidence type="ECO:0000256" key="1">
    <source>
        <dbReference type="SAM" id="MobiDB-lite"/>
    </source>
</evidence>
<dbReference type="Proteomes" id="UP001243330">
    <property type="component" value="Unassembled WGS sequence"/>
</dbReference>
<gene>
    <name evidence="2" type="ORF">CCHR01_09894</name>
</gene>
<evidence type="ECO:0000313" key="3">
    <source>
        <dbReference type="Proteomes" id="UP001243330"/>
    </source>
</evidence>
<proteinExistence type="predicted"/>